<evidence type="ECO:0000313" key="3">
    <source>
        <dbReference type="Proteomes" id="UP001240984"/>
    </source>
</evidence>
<feature type="region of interest" description="Disordered" evidence="1">
    <location>
        <begin position="88"/>
        <end position="109"/>
    </location>
</feature>
<proteinExistence type="predicted"/>
<dbReference type="RefSeq" id="WP_306832533.1">
    <property type="nucleotide sequence ID" value="NZ_JAUSRA010000001.1"/>
</dbReference>
<dbReference type="EMBL" id="JAUSRA010000001">
    <property type="protein sequence ID" value="MDP9796159.1"/>
    <property type="molecule type" value="Genomic_DNA"/>
</dbReference>
<gene>
    <name evidence="2" type="ORF">J2S43_004671</name>
</gene>
<evidence type="ECO:0000256" key="1">
    <source>
        <dbReference type="SAM" id="MobiDB-lite"/>
    </source>
</evidence>
<protein>
    <submittedName>
        <fullName evidence="2">Uncharacterized protein</fullName>
    </submittedName>
</protein>
<reference evidence="2 3" key="1">
    <citation type="submission" date="2023-07" db="EMBL/GenBank/DDBJ databases">
        <title>Sequencing the genomes of 1000 actinobacteria strains.</title>
        <authorList>
            <person name="Klenk H.-P."/>
        </authorList>
    </citation>
    <scope>NUCLEOTIDE SEQUENCE [LARGE SCALE GENOMIC DNA]</scope>
    <source>
        <strain evidence="2 3">DSM 44710</strain>
    </source>
</reference>
<accession>A0ABT9MXP6</accession>
<keyword evidence="3" id="KW-1185">Reference proteome</keyword>
<dbReference type="Proteomes" id="UP001240984">
    <property type="component" value="Unassembled WGS sequence"/>
</dbReference>
<comment type="caution">
    <text evidence="2">The sequence shown here is derived from an EMBL/GenBank/DDBJ whole genome shotgun (WGS) entry which is preliminary data.</text>
</comment>
<evidence type="ECO:0000313" key="2">
    <source>
        <dbReference type="EMBL" id="MDP9796159.1"/>
    </source>
</evidence>
<name>A0ABT9MXP6_9ACTN</name>
<sequence length="109" mass="12204">MKHFLLVFDRQQGSILQKTEFADSASALNARFSAEVTYGGNSDIEVVVLGAASETALRRTHSRYFKNVSEMAGALFELRNSGERHNAELRKQAEQQRRKSPHSIALRPA</sequence>
<feature type="compositionally biased region" description="Basic and acidic residues" evidence="1">
    <location>
        <begin position="88"/>
        <end position="97"/>
    </location>
</feature>
<organism evidence="2 3">
    <name type="scientific">Catenuloplanes nepalensis</name>
    <dbReference type="NCBI Taxonomy" id="587533"/>
    <lineage>
        <taxon>Bacteria</taxon>
        <taxon>Bacillati</taxon>
        <taxon>Actinomycetota</taxon>
        <taxon>Actinomycetes</taxon>
        <taxon>Micromonosporales</taxon>
        <taxon>Micromonosporaceae</taxon>
        <taxon>Catenuloplanes</taxon>
    </lineage>
</organism>